<dbReference type="InterPro" id="IPR012341">
    <property type="entry name" value="6hp_glycosidase-like_sf"/>
</dbReference>
<gene>
    <name evidence="2" type="ORF">KB449_24760</name>
</gene>
<keyword evidence="3" id="KW-1185">Reference proteome</keyword>
<proteinExistence type="predicted"/>
<comment type="caution">
    <text evidence="2">The sequence shown here is derived from an EMBL/GenBank/DDBJ whole genome shotgun (WGS) entry which is preliminary data.</text>
</comment>
<dbReference type="Proteomes" id="UP001161691">
    <property type="component" value="Unassembled WGS sequence"/>
</dbReference>
<dbReference type="RefSeq" id="WP_282910920.1">
    <property type="nucleotide sequence ID" value="NZ_JAGRPV010000001.1"/>
</dbReference>
<dbReference type="EMBL" id="JAGRPV010000001">
    <property type="protein sequence ID" value="MDI4648186.1"/>
    <property type="molecule type" value="Genomic_DNA"/>
</dbReference>
<sequence>MNDFTLNKPHLIDAVVGNGRMLGSLGRTGRLYRLWWPHVDFPQHVDEIRTGLKLDHDEAGTTWFDAPEDGWQHRIEYVPRTNIVRVFADHPDFPLAVRQSDYAVPDEAFLVREYKISNRSSEPLSFTFVWYSSFRIAESALYNTTLFDETGDALVHYRHRYFFAVGSDRECAGFQCGSSRAQAEHAWLDGNDIDMQPDGALVWRIEDLQPGESFTLPVYIAAGHNRPEALGALADAKSRSVSEWCERTTDYWHEYLQNANPAPAGVDPEIAEAYERSLLTFRLMADERTGSLLAAPEPDEQFSRCGGYAYCWGRDAAFITTALNKSGLTGVSEKFYEWALSAQEPDGSWQQRHYHDGSLAPSWGLQIDEGASLIWGMWQLYEQNRDAAFAERMWPAVAKGAAFLAGYIDEETGLPLPSMDLWEERKAEHTYSAAAVSGGLRAAAAFAELMNEAELAGRWREIADRITSSIESLCWNESAGSFYRGLKLKVDGGVYAHAAAQGLEGSASRTAKGYEHYELRHDPIVDISLLGLSVPFGVLPADHPYMRRTADTIASKLHVEGVGGIKRYENDGYIGGNPWILTTLWLAQYRVQNGQLAEAGELLRWACEHRTETGLLPEQVDRSTGEPAWIVPLTWSHAMFVLTVSMLEEAGYWAK</sequence>
<evidence type="ECO:0000313" key="3">
    <source>
        <dbReference type="Proteomes" id="UP001161691"/>
    </source>
</evidence>
<dbReference type="Pfam" id="PF00723">
    <property type="entry name" value="Glyco_hydro_15"/>
    <property type="match status" value="1"/>
</dbReference>
<dbReference type="InterPro" id="IPR008928">
    <property type="entry name" value="6-hairpin_glycosidase_sf"/>
</dbReference>
<dbReference type="GO" id="GO:0016787">
    <property type="term" value="F:hydrolase activity"/>
    <property type="evidence" value="ECO:0007669"/>
    <property type="project" value="UniProtKB-KW"/>
</dbReference>
<dbReference type="InterPro" id="IPR011613">
    <property type="entry name" value="GH15-like"/>
</dbReference>
<organism evidence="2 3">
    <name type="scientific">Cohnella hashimotonis</name>
    <dbReference type="NCBI Taxonomy" id="2826895"/>
    <lineage>
        <taxon>Bacteria</taxon>
        <taxon>Bacillati</taxon>
        <taxon>Bacillota</taxon>
        <taxon>Bacilli</taxon>
        <taxon>Bacillales</taxon>
        <taxon>Paenibacillaceae</taxon>
        <taxon>Cohnella</taxon>
    </lineage>
</organism>
<dbReference type="PANTHER" id="PTHR31616:SF0">
    <property type="entry name" value="GLUCAN 1,4-ALPHA-GLUCOSIDASE"/>
    <property type="match status" value="1"/>
</dbReference>
<evidence type="ECO:0000313" key="2">
    <source>
        <dbReference type="EMBL" id="MDI4648186.1"/>
    </source>
</evidence>
<reference evidence="2" key="1">
    <citation type="submission" date="2023-04" db="EMBL/GenBank/DDBJ databases">
        <title>Comparative genomic analysis of Cohnella hashimotonis sp. nov., isolated from the International Space Station.</title>
        <authorList>
            <person name="Venkateswaran K."/>
            <person name="Simpson A."/>
        </authorList>
    </citation>
    <scope>NUCLEOTIDE SEQUENCE</scope>
    <source>
        <strain evidence="2">F6_2S_P_1</strain>
    </source>
</reference>
<keyword evidence="2" id="KW-0378">Hydrolase</keyword>
<accession>A0ABT6TMW3</accession>
<dbReference type="InterPro" id="IPR014718">
    <property type="entry name" value="GH-type_carb-bd"/>
</dbReference>
<feature type="domain" description="GH15-like" evidence="1">
    <location>
        <begin position="272"/>
        <end position="589"/>
    </location>
</feature>
<dbReference type="Gene3D" id="2.70.98.10">
    <property type="match status" value="1"/>
</dbReference>
<evidence type="ECO:0000259" key="1">
    <source>
        <dbReference type="Pfam" id="PF00723"/>
    </source>
</evidence>
<dbReference type="Gene3D" id="1.50.10.10">
    <property type="match status" value="1"/>
</dbReference>
<protein>
    <submittedName>
        <fullName evidence="2">Glycoside hydrolase family 15 protein</fullName>
    </submittedName>
</protein>
<dbReference type="SUPFAM" id="SSF48208">
    <property type="entry name" value="Six-hairpin glycosidases"/>
    <property type="match status" value="1"/>
</dbReference>
<dbReference type="PANTHER" id="PTHR31616">
    <property type="entry name" value="TREHALASE"/>
    <property type="match status" value="1"/>
</dbReference>
<name>A0ABT6TMW3_9BACL</name>